<keyword evidence="4" id="KW-1133">Transmembrane helix</keyword>
<dbReference type="EMBL" id="BMPG01000007">
    <property type="protein sequence ID" value="GGL72008.1"/>
    <property type="molecule type" value="Genomic_DNA"/>
</dbReference>
<dbReference type="Proteomes" id="UP000607197">
    <property type="component" value="Unassembled WGS sequence"/>
</dbReference>
<dbReference type="PANTHER" id="PTHR33154">
    <property type="entry name" value="TRANSCRIPTIONAL REGULATOR, ARSR FAMILY"/>
    <property type="match status" value="1"/>
</dbReference>
<dbReference type="Gene3D" id="1.10.10.10">
    <property type="entry name" value="Winged helix-like DNA-binding domain superfamily/Winged helix DNA-binding domain"/>
    <property type="match status" value="1"/>
</dbReference>
<dbReference type="InterPro" id="IPR001845">
    <property type="entry name" value="HTH_ArsR_DNA-bd_dom"/>
</dbReference>
<feature type="domain" description="HTH arsR-type" evidence="5">
    <location>
        <begin position="21"/>
        <end position="102"/>
    </location>
</feature>
<organism evidence="6 7">
    <name type="scientific">Halocalculus aciditolerans</name>
    <dbReference type="NCBI Taxonomy" id="1383812"/>
    <lineage>
        <taxon>Archaea</taxon>
        <taxon>Methanobacteriati</taxon>
        <taxon>Methanobacteriota</taxon>
        <taxon>Stenosarchaea group</taxon>
        <taxon>Halobacteria</taxon>
        <taxon>Halobacteriales</taxon>
        <taxon>Halobacteriaceae</taxon>
        <taxon>Halocalculus</taxon>
    </lineage>
</organism>
<evidence type="ECO:0000313" key="7">
    <source>
        <dbReference type="Proteomes" id="UP000607197"/>
    </source>
</evidence>
<feature type="transmembrane region" description="Helical" evidence="4">
    <location>
        <begin position="183"/>
        <end position="200"/>
    </location>
</feature>
<gene>
    <name evidence="6" type="ORF">GCM10009039_32620</name>
</gene>
<dbReference type="Pfam" id="PF24267">
    <property type="entry name" value="HVO_1552_C"/>
    <property type="match status" value="1"/>
</dbReference>
<keyword evidence="2" id="KW-0238">DNA-binding</keyword>
<keyword evidence="3" id="KW-0804">Transcription</keyword>
<feature type="transmembrane region" description="Helical" evidence="4">
    <location>
        <begin position="116"/>
        <end position="134"/>
    </location>
</feature>
<dbReference type="SUPFAM" id="SSF46785">
    <property type="entry name" value="Winged helix' DNA-binding domain"/>
    <property type="match status" value="1"/>
</dbReference>
<evidence type="ECO:0000256" key="3">
    <source>
        <dbReference type="ARBA" id="ARBA00023163"/>
    </source>
</evidence>
<dbReference type="PANTHER" id="PTHR33154:SF33">
    <property type="entry name" value="TRANSCRIPTIONAL REPRESSOR SDPR"/>
    <property type="match status" value="1"/>
</dbReference>
<evidence type="ECO:0000313" key="6">
    <source>
        <dbReference type="EMBL" id="GGL72008.1"/>
    </source>
</evidence>
<dbReference type="InterPro" id="IPR036390">
    <property type="entry name" value="WH_DNA-bd_sf"/>
</dbReference>
<dbReference type="InterPro" id="IPR011991">
    <property type="entry name" value="ArsR-like_HTH"/>
</dbReference>
<dbReference type="AlphaFoldDB" id="A0A830FB29"/>
<dbReference type="GO" id="GO:0003677">
    <property type="term" value="F:DNA binding"/>
    <property type="evidence" value="ECO:0007669"/>
    <property type="project" value="UniProtKB-KW"/>
</dbReference>
<keyword evidence="4" id="KW-0812">Transmembrane</keyword>
<evidence type="ECO:0000256" key="4">
    <source>
        <dbReference type="SAM" id="Phobius"/>
    </source>
</evidence>
<dbReference type="Pfam" id="PF12840">
    <property type="entry name" value="HTH_20"/>
    <property type="match status" value="1"/>
</dbReference>
<sequence length="211" mass="22437">MQGSGDDDTRVLALDDADADDVFDVLAARTRREFLASLYEEPSTTSDLADRHDTSLQNTSYHLEKLQEAGLVEVAGTWYSEQGTEMNVYAPTNAGLVLFAGGEESKSVLTRALTRLFGAVALVAVLGVLVQGLVTRLPLGAPASSEADAGGGQVSTMAVSTADTQPSLLDRAVEFLSQPGVEAFLLGTGVLLVLFALWYARVYRPRRGRAA</sequence>
<accession>A0A830FB29</accession>
<comment type="caution">
    <text evidence="6">The sequence shown here is derived from an EMBL/GenBank/DDBJ whole genome shotgun (WGS) entry which is preliminary data.</text>
</comment>
<dbReference type="SMART" id="SM00418">
    <property type="entry name" value="HTH_ARSR"/>
    <property type="match status" value="1"/>
</dbReference>
<dbReference type="InterPro" id="IPR036388">
    <property type="entry name" value="WH-like_DNA-bd_sf"/>
</dbReference>
<keyword evidence="1" id="KW-0805">Transcription regulation</keyword>
<protein>
    <submittedName>
        <fullName evidence="6">Transcriptional regulator</fullName>
    </submittedName>
</protein>
<evidence type="ECO:0000256" key="1">
    <source>
        <dbReference type="ARBA" id="ARBA00023015"/>
    </source>
</evidence>
<keyword evidence="4" id="KW-0472">Membrane</keyword>
<name>A0A830FB29_9EURY</name>
<keyword evidence="7" id="KW-1185">Reference proteome</keyword>
<reference evidence="6" key="1">
    <citation type="journal article" date="2014" name="Int. J. Syst. Evol. Microbiol.">
        <title>Complete genome sequence of Corynebacterium casei LMG S-19264T (=DSM 44701T), isolated from a smear-ripened cheese.</title>
        <authorList>
            <consortium name="US DOE Joint Genome Institute (JGI-PGF)"/>
            <person name="Walter F."/>
            <person name="Albersmeier A."/>
            <person name="Kalinowski J."/>
            <person name="Ruckert C."/>
        </authorList>
    </citation>
    <scope>NUCLEOTIDE SEQUENCE</scope>
    <source>
        <strain evidence="6">JCM 19596</strain>
    </source>
</reference>
<proteinExistence type="predicted"/>
<dbReference type="CDD" id="cd00090">
    <property type="entry name" value="HTH_ARSR"/>
    <property type="match status" value="1"/>
</dbReference>
<dbReference type="GO" id="GO:0003700">
    <property type="term" value="F:DNA-binding transcription factor activity"/>
    <property type="evidence" value="ECO:0007669"/>
    <property type="project" value="InterPro"/>
</dbReference>
<evidence type="ECO:0000259" key="5">
    <source>
        <dbReference type="SMART" id="SM00418"/>
    </source>
</evidence>
<dbReference type="InterPro" id="IPR051081">
    <property type="entry name" value="HTH_MetalResp_TranReg"/>
</dbReference>
<evidence type="ECO:0000256" key="2">
    <source>
        <dbReference type="ARBA" id="ARBA00023125"/>
    </source>
</evidence>
<dbReference type="InterPro" id="IPR056525">
    <property type="entry name" value="HVO_1552_C"/>
</dbReference>
<reference evidence="6" key="2">
    <citation type="submission" date="2020-09" db="EMBL/GenBank/DDBJ databases">
        <authorList>
            <person name="Sun Q."/>
            <person name="Ohkuma M."/>
        </authorList>
    </citation>
    <scope>NUCLEOTIDE SEQUENCE</scope>
    <source>
        <strain evidence="6">JCM 19596</strain>
    </source>
</reference>